<dbReference type="SUPFAM" id="SSF75620">
    <property type="entry name" value="Release factor"/>
    <property type="match status" value="1"/>
</dbReference>
<dbReference type="NCBIfam" id="TIGR03072">
    <property type="entry name" value="release_prfH"/>
    <property type="match status" value="1"/>
</dbReference>
<reference evidence="4" key="1">
    <citation type="submission" date="2017-01" db="EMBL/GenBank/DDBJ databases">
        <authorList>
            <person name="Varghese N."/>
            <person name="Submissions S."/>
        </authorList>
    </citation>
    <scope>NUCLEOTIDE SEQUENCE [LARGE SCALE GENOMIC DNA]</scope>
    <source>
        <strain evidence="4">DSM 21054</strain>
    </source>
</reference>
<dbReference type="Gene3D" id="3.30.160.20">
    <property type="match status" value="1"/>
</dbReference>
<dbReference type="PANTHER" id="PTHR43116:SF3">
    <property type="entry name" value="CLASS I PEPTIDE CHAIN RELEASE FACTOR"/>
    <property type="match status" value="1"/>
</dbReference>
<evidence type="ECO:0000256" key="1">
    <source>
        <dbReference type="ARBA" id="ARBA00010835"/>
    </source>
</evidence>
<dbReference type="EMBL" id="FTOR01000017">
    <property type="protein sequence ID" value="SIT34536.1"/>
    <property type="molecule type" value="Genomic_DNA"/>
</dbReference>
<dbReference type="Pfam" id="PF00472">
    <property type="entry name" value="RF-1"/>
    <property type="match status" value="1"/>
</dbReference>
<evidence type="ECO:0000313" key="4">
    <source>
        <dbReference type="Proteomes" id="UP000186917"/>
    </source>
</evidence>
<evidence type="ECO:0000259" key="2">
    <source>
        <dbReference type="PROSITE" id="PS00745"/>
    </source>
</evidence>
<dbReference type="PANTHER" id="PTHR43116">
    <property type="entry name" value="PEPTIDE CHAIN RELEASE FACTOR 2"/>
    <property type="match status" value="1"/>
</dbReference>
<dbReference type="InterPro" id="IPR000352">
    <property type="entry name" value="Pep_chain_release_fac_I"/>
</dbReference>
<comment type="similarity">
    <text evidence="1">Belongs to the prokaryotic/mitochondrial release factor family.</text>
</comment>
<protein>
    <submittedName>
        <fullName evidence="3">Peptide chain release factor</fullName>
    </submittedName>
</protein>
<sequence>MHSLLIQITAGRGPAECCRAVARVHELLLKEARTAGISIETTEQQKAAVKGTFYSITMLARGEALPAFMQNWQGTIAWIAPSPYRTMHKRKNWFIGVQAFNMQQQVQWNEADVALDTCRASGPGGQNVNKVETAVRGTHKPSGIQVLAMDSRSQLQNKKLCLERLKAKVLQWQAAQLLQNQQSQWQEHNVLERGNPVRTFKQPLL</sequence>
<evidence type="ECO:0000313" key="3">
    <source>
        <dbReference type="EMBL" id="SIT34536.1"/>
    </source>
</evidence>
<dbReference type="Gene3D" id="3.30.70.1660">
    <property type="match status" value="1"/>
</dbReference>
<feature type="domain" description="Prokaryotic-type class I peptide chain release factors" evidence="2">
    <location>
        <begin position="119"/>
        <end position="135"/>
    </location>
</feature>
<dbReference type="RefSeq" id="WP_076382777.1">
    <property type="nucleotide sequence ID" value="NZ_AP017422.1"/>
</dbReference>
<dbReference type="OrthoDB" id="9815709at2"/>
<dbReference type="STRING" id="477680.SAMN05421788_11721"/>
<dbReference type="Proteomes" id="UP000186917">
    <property type="component" value="Unassembled WGS sequence"/>
</dbReference>
<dbReference type="KEGG" id="fln:FLA_1917"/>
<dbReference type="PROSITE" id="PS00745">
    <property type="entry name" value="RF_PROK_I"/>
    <property type="match status" value="1"/>
</dbReference>
<dbReference type="GO" id="GO:0003747">
    <property type="term" value="F:translation release factor activity"/>
    <property type="evidence" value="ECO:0007669"/>
    <property type="project" value="InterPro"/>
</dbReference>
<accession>A0A173MEA6</accession>
<name>A0A173MEA6_9BACT</name>
<dbReference type="AlphaFoldDB" id="A0A173MEA6"/>
<proteinExistence type="inferred from homology"/>
<dbReference type="InterPro" id="IPR045853">
    <property type="entry name" value="Pep_chain_release_fac_I_sf"/>
</dbReference>
<dbReference type="InterPro" id="IPR017509">
    <property type="entry name" value="PrfH"/>
</dbReference>
<gene>
    <name evidence="3" type="ORF">SAMN05421788_11721</name>
</gene>
<keyword evidence="4" id="KW-1185">Reference proteome</keyword>
<organism evidence="3 4">
    <name type="scientific">Filimonas lacunae</name>
    <dbReference type="NCBI Taxonomy" id="477680"/>
    <lineage>
        <taxon>Bacteria</taxon>
        <taxon>Pseudomonadati</taxon>
        <taxon>Bacteroidota</taxon>
        <taxon>Chitinophagia</taxon>
        <taxon>Chitinophagales</taxon>
        <taxon>Chitinophagaceae</taxon>
        <taxon>Filimonas</taxon>
    </lineage>
</organism>